<evidence type="ECO:0000313" key="2">
    <source>
        <dbReference type="Proteomes" id="UP001497482"/>
    </source>
</evidence>
<sequence>MGTIVVVARGGLGDGEYHKSQFLGKPPEKQNLFGERQVLVVVAMVELEHQWLWDLLVSGQMVEQVEVEQQWLWDLLVSGQMVEQVVVVEVEHQWLWDLLVSEQMVEQVVVEQVEVEHQWLWDLLVSEQMVEQVEEVVEEGLRFS</sequence>
<gene>
    <name evidence="1" type="ORF">KC01_LOCUS13552</name>
</gene>
<dbReference type="Proteomes" id="UP001497482">
    <property type="component" value="Chromosome 15"/>
</dbReference>
<accession>A0AAV2JZQ9</accession>
<name>A0AAV2JZQ9_KNICA</name>
<reference evidence="1 2" key="1">
    <citation type="submission" date="2024-04" db="EMBL/GenBank/DDBJ databases">
        <authorList>
            <person name="Waldvogel A.-M."/>
            <person name="Schoenle A."/>
        </authorList>
    </citation>
    <scope>NUCLEOTIDE SEQUENCE [LARGE SCALE GENOMIC DNA]</scope>
</reference>
<dbReference type="AlphaFoldDB" id="A0AAV2JZQ9"/>
<keyword evidence="2" id="KW-1185">Reference proteome</keyword>
<dbReference type="EMBL" id="OZ035837">
    <property type="protein sequence ID" value="CAL1583037.1"/>
    <property type="molecule type" value="Genomic_DNA"/>
</dbReference>
<protein>
    <submittedName>
        <fullName evidence="1">Uncharacterized protein</fullName>
    </submittedName>
</protein>
<evidence type="ECO:0000313" key="1">
    <source>
        <dbReference type="EMBL" id="CAL1583037.1"/>
    </source>
</evidence>
<proteinExistence type="predicted"/>
<organism evidence="1 2">
    <name type="scientific">Knipowitschia caucasica</name>
    <name type="common">Caucasian dwarf goby</name>
    <name type="synonym">Pomatoschistus caucasicus</name>
    <dbReference type="NCBI Taxonomy" id="637954"/>
    <lineage>
        <taxon>Eukaryota</taxon>
        <taxon>Metazoa</taxon>
        <taxon>Chordata</taxon>
        <taxon>Craniata</taxon>
        <taxon>Vertebrata</taxon>
        <taxon>Euteleostomi</taxon>
        <taxon>Actinopterygii</taxon>
        <taxon>Neopterygii</taxon>
        <taxon>Teleostei</taxon>
        <taxon>Neoteleostei</taxon>
        <taxon>Acanthomorphata</taxon>
        <taxon>Gobiaria</taxon>
        <taxon>Gobiiformes</taxon>
        <taxon>Gobioidei</taxon>
        <taxon>Gobiidae</taxon>
        <taxon>Gobiinae</taxon>
        <taxon>Knipowitschia</taxon>
    </lineage>
</organism>